<dbReference type="EMBL" id="JAZDQU010000001">
    <property type="protein sequence ID" value="MEE1884269.1"/>
    <property type="molecule type" value="Genomic_DNA"/>
</dbReference>
<comment type="caution">
    <text evidence="1">The sequence shown here is derived from an EMBL/GenBank/DDBJ whole genome shotgun (WGS) entry which is preliminary data.</text>
</comment>
<dbReference type="Proteomes" id="UP001337681">
    <property type="component" value="Unassembled WGS sequence"/>
</dbReference>
<accession>A0ABU7GYX4</accession>
<evidence type="ECO:0000313" key="2">
    <source>
        <dbReference type="Proteomes" id="UP001337681"/>
    </source>
</evidence>
<proteinExistence type="predicted"/>
<name>A0ABU7GYX4_9SPHI</name>
<organism evidence="1 2">
    <name type="scientific">Pedobacter flavus</name>
    <dbReference type="NCBI Taxonomy" id="3113906"/>
    <lineage>
        <taxon>Bacteria</taxon>
        <taxon>Pseudomonadati</taxon>
        <taxon>Bacteroidota</taxon>
        <taxon>Sphingobacteriia</taxon>
        <taxon>Sphingobacteriales</taxon>
        <taxon>Sphingobacteriaceae</taxon>
        <taxon>Pedobacter</taxon>
    </lineage>
</organism>
<protein>
    <recommendedName>
        <fullName evidence="3">Auto-transporter adhesin head GIN domain-containing protein</fullName>
    </recommendedName>
</protein>
<sequence>MKKSNKLIIAFLALLYVVPISAMVFDLKNYEKGSYDQQESAILKFNDKLEGFEEEKFNQPIKAILIEGNKNLYVTVNFHKDEQSGIKFNTSIKDQIKTSIDADGNLKISKTSTSDRNNYLTLHVYGNALDLINFKNGDGLNLVGNYDSIVVNIDQIRKFEANSTSTFSSLSINAQNVSTVSIYSKTKDVNIGLNSGKIYWYSDAPENLKLNLEKTEVEFLHENTDKKESNSLHLVTKGQNLIDFNKNKFKSVSGDVSDSTTLLMPVVYLKNLIK</sequence>
<reference evidence="1 2" key="1">
    <citation type="submission" date="2024-01" db="EMBL/GenBank/DDBJ databases">
        <title>Pedobacter sp. nov., isolated from oil-contaminated soil.</title>
        <authorList>
            <person name="Le N.T.T."/>
        </authorList>
    </citation>
    <scope>NUCLEOTIDE SEQUENCE [LARGE SCALE GENOMIC DNA]</scope>
    <source>
        <strain evidence="1 2">VNH31</strain>
    </source>
</reference>
<dbReference type="RefSeq" id="WP_330145186.1">
    <property type="nucleotide sequence ID" value="NZ_JAZDQU010000001.1"/>
</dbReference>
<gene>
    <name evidence="1" type="ORF">VRU49_02440</name>
</gene>
<keyword evidence="2" id="KW-1185">Reference proteome</keyword>
<evidence type="ECO:0008006" key="3">
    <source>
        <dbReference type="Google" id="ProtNLM"/>
    </source>
</evidence>
<evidence type="ECO:0000313" key="1">
    <source>
        <dbReference type="EMBL" id="MEE1884269.1"/>
    </source>
</evidence>